<evidence type="ECO:0000256" key="1">
    <source>
        <dbReference type="ARBA" id="ARBA00006924"/>
    </source>
</evidence>
<dbReference type="SUPFAM" id="SSF52467">
    <property type="entry name" value="DHS-like NAD/FAD-binding domain"/>
    <property type="match status" value="1"/>
</dbReference>
<keyword evidence="4" id="KW-0479">Metal-binding</keyword>
<comment type="caution">
    <text evidence="6">The sequence shown here is derived from an EMBL/GenBank/DDBJ whole genome shotgun (WGS) entry which is preliminary data.</text>
</comment>
<dbReference type="Pfam" id="PF02146">
    <property type="entry name" value="SIR2"/>
    <property type="match status" value="1"/>
</dbReference>
<dbReference type="AlphaFoldDB" id="A0A1C7NKY6"/>
<name>A0A1C7NKY6_9FUNG</name>
<organism evidence="6 7">
    <name type="scientific">Choanephora cucurbitarum</name>
    <dbReference type="NCBI Taxonomy" id="101091"/>
    <lineage>
        <taxon>Eukaryota</taxon>
        <taxon>Fungi</taxon>
        <taxon>Fungi incertae sedis</taxon>
        <taxon>Mucoromycota</taxon>
        <taxon>Mucoromycotina</taxon>
        <taxon>Mucoromycetes</taxon>
        <taxon>Mucorales</taxon>
        <taxon>Mucorineae</taxon>
        <taxon>Choanephoraceae</taxon>
        <taxon>Choanephoroideae</taxon>
        <taxon>Choanephora</taxon>
    </lineage>
</organism>
<evidence type="ECO:0000256" key="2">
    <source>
        <dbReference type="ARBA" id="ARBA00022679"/>
    </source>
</evidence>
<evidence type="ECO:0000259" key="5">
    <source>
        <dbReference type="PROSITE" id="PS50305"/>
    </source>
</evidence>
<evidence type="ECO:0000313" key="7">
    <source>
        <dbReference type="Proteomes" id="UP000093000"/>
    </source>
</evidence>
<dbReference type="InParanoid" id="A0A1C7NKY6"/>
<dbReference type="OrthoDB" id="2919105at2759"/>
<dbReference type="GO" id="GO:0046872">
    <property type="term" value="F:metal ion binding"/>
    <property type="evidence" value="ECO:0007669"/>
    <property type="project" value="UniProtKB-KW"/>
</dbReference>
<dbReference type="InterPro" id="IPR026590">
    <property type="entry name" value="Ssirtuin_cat_dom"/>
</dbReference>
<sequence>MRTRINISEPTKVDDLLITELANCIKNSRKALVITGAGISCSSGIPDFRSANGLYDLVKRKYPGTVLKGQDLFDAHLFKDQRQTQCFYTLMAELKSVMSAATPTLTHTFIRALQERGQLMRCYTQNIDCLEDSVELSVVRLHGAMDRVKCTLCTASYEFTSDYEALFRTGLPPVCPQCELFGSERIKLGKRSLSMGTLRPNIVLYNEAHPDGETIGRLQCTDLRRKPDLMIVMGTSLKIPGLKRFIKQAAKQIHSSSKNGKVVFVNKTAPSKEWDKVFDYEVLGDTDDWVKLTQTKLGLKLKNESDATKIVIKRKQKPLRVSMRLLKKYKKKLC</sequence>
<dbReference type="STRING" id="101091.A0A1C7NKY6"/>
<dbReference type="PANTHER" id="PTHR11085:SF8">
    <property type="entry name" value="NAD-DEPENDENT HISTONE DEACETYLASE HST3"/>
    <property type="match status" value="1"/>
</dbReference>
<evidence type="ECO:0000313" key="6">
    <source>
        <dbReference type="EMBL" id="OBZ89146.1"/>
    </source>
</evidence>
<dbReference type="GO" id="GO:0005634">
    <property type="term" value="C:nucleus"/>
    <property type="evidence" value="ECO:0007669"/>
    <property type="project" value="TreeGrafter"/>
</dbReference>
<dbReference type="PANTHER" id="PTHR11085">
    <property type="entry name" value="NAD-DEPENDENT PROTEIN DEACYLASE SIRTUIN-5, MITOCHONDRIAL-RELATED"/>
    <property type="match status" value="1"/>
</dbReference>
<evidence type="ECO:0000256" key="4">
    <source>
        <dbReference type="PROSITE-ProRule" id="PRU00236"/>
    </source>
</evidence>
<keyword evidence="4" id="KW-0862">Zinc</keyword>
<dbReference type="Gene3D" id="3.30.1600.10">
    <property type="entry name" value="SIR2/SIRT2 'Small Domain"/>
    <property type="match status" value="1"/>
</dbReference>
<dbReference type="EMBL" id="LUGH01000111">
    <property type="protein sequence ID" value="OBZ89146.1"/>
    <property type="molecule type" value="Genomic_DNA"/>
</dbReference>
<feature type="active site" description="Proton acceptor" evidence="4">
    <location>
        <position position="142"/>
    </location>
</feature>
<gene>
    <name evidence="6" type="primary">HST3_0</name>
    <name evidence="6" type="ORF">A0J61_02813</name>
</gene>
<dbReference type="Gene3D" id="3.40.50.1220">
    <property type="entry name" value="TPP-binding domain"/>
    <property type="match status" value="1"/>
</dbReference>
<accession>A0A1C7NKY6</accession>
<keyword evidence="2" id="KW-0808">Transferase</keyword>
<dbReference type="GO" id="GO:0070403">
    <property type="term" value="F:NAD+ binding"/>
    <property type="evidence" value="ECO:0007669"/>
    <property type="project" value="InterPro"/>
</dbReference>
<feature type="binding site" evidence="4">
    <location>
        <position position="150"/>
    </location>
    <ligand>
        <name>Zn(2+)</name>
        <dbReference type="ChEBI" id="CHEBI:29105"/>
    </ligand>
</feature>
<feature type="binding site" evidence="4">
    <location>
        <position position="175"/>
    </location>
    <ligand>
        <name>Zn(2+)</name>
        <dbReference type="ChEBI" id="CHEBI:29105"/>
    </ligand>
</feature>
<proteinExistence type="inferred from homology"/>
<dbReference type="PROSITE" id="PS50305">
    <property type="entry name" value="SIRTUIN"/>
    <property type="match status" value="1"/>
</dbReference>
<feature type="binding site" evidence="4">
    <location>
        <position position="178"/>
    </location>
    <ligand>
        <name>Zn(2+)</name>
        <dbReference type="ChEBI" id="CHEBI:29105"/>
    </ligand>
</feature>
<feature type="binding site" evidence="4">
    <location>
        <position position="153"/>
    </location>
    <ligand>
        <name>Zn(2+)</name>
        <dbReference type="ChEBI" id="CHEBI:29105"/>
    </ligand>
</feature>
<dbReference type="FunCoup" id="A0A1C7NKY6">
    <property type="interactions" value="62"/>
</dbReference>
<protein>
    <submittedName>
        <fullName evidence="6">NAD-dependent histone deacetylase HST3</fullName>
    </submittedName>
</protein>
<dbReference type="InterPro" id="IPR029035">
    <property type="entry name" value="DHS-like_NAD/FAD-binding_dom"/>
</dbReference>
<dbReference type="InterPro" id="IPR003000">
    <property type="entry name" value="Sirtuin"/>
</dbReference>
<reference evidence="6 7" key="1">
    <citation type="submission" date="2016-03" db="EMBL/GenBank/DDBJ databases">
        <title>Choanephora cucurbitarum.</title>
        <authorList>
            <person name="Min B."/>
            <person name="Park H."/>
            <person name="Park J.-H."/>
            <person name="Shin H.-D."/>
            <person name="Choi I.-G."/>
        </authorList>
    </citation>
    <scope>NUCLEOTIDE SEQUENCE [LARGE SCALE GENOMIC DNA]</scope>
    <source>
        <strain evidence="6 7">KUS-F28377</strain>
    </source>
</reference>
<keyword evidence="3" id="KW-0520">NAD</keyword>
<dbReference type="InterPro" id="IPR050134">
    <property type="entry name" value="NAD-dep_sirtuin_deacylases"/>
</dbReference>
<keyword evidence="7" id="KW-1185">Reference proteome</keyword>
<feature type="domain" description="Deacetylase sirtuin-type" evidence="5">
    <location>
        <begin position="11"/>
        <end position="300"/>
    </location>
</feature>
<dbReference type="Proteomes" id="UP000093000">
    <property type="component" value="Unassembled WGS sequence"/>
</dbReference>
<comment type="similarity">
    <text evidence="1">Belongs to the sirtuin family. Class I subfamily.</text>
</comment>
<dbReference type="InterPro" id="IPR026591">
    <property type="entry name" value="Sirtuin_cat_small_dom_sf"/>
</dbReference>
<evidence type="ECO:0000256" key="3">
    <source>
        <dbReference type="ARBA" id="ARBA00023027"/>
    </source>
</evidence>
<dbReference type="GO" id="GO:0017136">
    <property type="term" value="F:histone deacetylase activity, NAD-dependent"/>
    <property type="evidence" value="ECO:0007669"/>
    <property type="project" value="TreeGrafter"/>
</dbReference>